<name>A0AAC9HVD8_9PSEU</name>
<evidence type="ECO:0000259" key="2">
    <source>
        <dbReference type="Pfam" id="PF03795"/>
    </source>
</evidence>
<evidence type="ECO:0000256" key="1">
    <source>
        <dbReference type="ARBA" id="ARBA00007689"/>
    </source>
</evidence>
<comment type="similarity">
    <text evidence="1">Belongs to the YciI family.</text>
</comment>
<dbReference type="Pfam" id="PF03795">
    <property type="entry name" value="YCII"/>
    <property type="match status" value="1"/>
</dbReference>
<dbReference type="InterPro" id="IPR051807">
    <property type="entry name" value="Sec-metab_biosynth-assoc"/>
</dbReference>
<dbReference type="EMBL" id="CP014859">
    <property type="protein sequence ID" value="AOS66010.1"/>
    <property type="molecule type" value="Genomic_DNA"/>
</dbReference>
<dbReference type="RefSeq" id="WP_069852842.1">
    <property type="nucleotide sequence ID" value="NZ_CP014859.1"/>
</dbReference>
<dbReference type="SUPFAM" id="SSF54909">
    <property type="entry name" value="Dimeric alpha+beta barrel"/>
    <property type="match status" value="1"/>
</dbReference>
<gene>
    <name evidence="3" type="ORF">TL08_26205</name>
</gene>
<dbReference type="AlphaFoldDB" id="A0AAC9HVD8"/>
<organism evidence="3 4">
    <name type="scientific">Actinoalloteichus hymeniacidonis</name>
    <dbReference type="NCBI Taxonomy" id="340345"/>
    <lineage>
        <taxon>Bacteria</taxon>
        <taxon>Bacillati</taxon>
        <taxon>Actinomycetota</taxon>
        <taxon>Actinomycetes</taxon>
        <taxon>Pseudonocardiales</taxon>
        <taxon>Pseudonocardiaceae</taxon>
        <taxon>Actinoalloteichus</taxon>
    </lineage>
</organism>
<sequence length="95" mass="10546">MARFAVELVFSSDTEGRLAVRPAHRDYLTGLAEKGILLSAGPWADDTGALLVYDVADEDELEQVLNDDPYWPAEVVDEVVIREWTPLIGTWVSAK</sequence>
<dbReference type="KEGG" id="ahm:TL08_26205"/>
<keyword evidence="4" id="KW-1185">Reference proteome</keyword>
<evidence type="ECO:0000313" key="4">
    <source>
        <dbReference type="Proteomes" id="UP000095210"/>
    </source>
</evidence>
<dbReference type="Proteomes" id="UP000095210">
    <property type="component" value="Chromosome"/>
</dbReference>
<dbReference type="PANTHER" id="PTHR33606:SF3">
    <property type="entry name" value="PROTEIN YCII"/>
    <property type="match status" value="1"/>
</dbReference>
<dbReference type="InterPro" id="IPR011008">
    <property type="entry name" value="Dimeric_a/b-barrel"/>
</dbReference>
<reference evidence="4" key="1">
    <citation type="submission" date="2016-03" db="EMBL/GenBank/DDBJ databases">
        <title>Complete genome sequence of the type strain Actinoalloteichus hymeniacidonis DSM 45092.</title>
        <authorList>
            <person name="Schaffert L."/>
            <person name="Albersmeier A."/>
            <person name="Winkler A."/>
            <person name="Kalinowski J."/>
            <person name="Zotchev S."/>
            <person name="Ruckert C."/>
        </authorList>
    </citation>
    <scope>NUCLEOTIDE SEQUENCE [LARGE SCALE GENOMIC DNA]</scope>
    <source>
        <strain evidence="4">HPA177(T) (DSM 45092(T))</strain>
    </source>
</reference>
<accession>A0AAC9HVD8</accession>
<dbReference type="PANTHER" id="PTHR33606">
    <property type="entry name" value="PROTEIN YCII"/>
    <property type="match status" value="1"/>
</dbReference>
<protein>
    <recommendedName>
        <fullName evidence="2">YCII-related domain-containing protein</fullName>
    </recommendedName>
</protein>
<dbReference type="Gene3D" id="3.30.70.1060">
    <property type="entry name" value="Dimeric alpha+beta barrel"/>
    <property type="match status" value="1"/>
</dbReference>
<dbReference type="InterPro" id="IPR005545">
    <property type="entry name" value="YCII"/>
</dbReference>
<evidence type="ECO:0000313" key="3">
    <source>
        <dbReference type="EMBL" id="AOS66010.1"/>
    </source>
</evidence>
<proteinExistence type="inferred from homology"/>
<feature type="domain" description="YCII-related" evidence="2">
    <location>
        <begin position="15"/>
        <end position="85"/>
    </location>
</feature>